<evidence type="ECO:0000256" key="7">
    <source>
        <dbReference type="PROSITE-ProRule" id="PRU01240"/>
    </source>
</evidence>
<dbReference type="InterPro" id="IPR015500">
    <property type="entry name" value="Peptidase_S8_subtilisin-rel"/>
</dbReference>
<dbReference type="GO" id="GO:0006508">
    <property type="term" value="P:proteolysis"/>
    <property type="evidence" value="ECO:0007669"/>
    <property type="project" value="UniProtKB-KW"/>
</dbReference>
<keyword evidence="12" id="KW-1185">Reference proteome</keyword>
<dbReference type="SUPFAM" id="SSF52743">
    <property type="entry name" value="Subtilisin-like"/>
    <property type="match status" value="1"/>
</dbReference>
<protein>
    <submittedName>
        <fullName evidence="11">Uncharacterized protein</fullName>
    </submittedName>
</protein>
<evidence type="ECO:0000256" key="6">
    <source>
        <dbReference type="PIRSR" id="PIRSR615500-1"/>
    </source>
</evidence>
<evidence type="ECO:0000313" key="12">
    <source>
        <dbReference type="Proteomes" id="UP001140453"/>
    </source>
</evidence>
<sequence length="904" mass="95650">MRIRAFSVLGLSLNSYVLGLSRRNTFQPTNSPNGTVLQPKKYIIEFEPGSDYTAIQESIAAQPGTTILKVFNTNVFAGISVEATNHNVDSLSEITSVSQVWPAKIITLGTSPAVRTWNASDAAAAAASGNYSVHAQTGVDKLHAQGIYGQGAVIAIVDTGTQYTHPALGGCLGSGCKVAGGYDLVGDGCWPEVGCTIEPDDDPMDDLGHGTHVAGIAVGQSISGPGFVGVAPEATILSYKVFTYYDGTTEDILIEAFLMAYEADADIITSSIGGAGGWSSDAWAVVASRIADQGIIVTIAAGNDGQEGPYYASSGSSGDNVLAVASVEAIETAETAFLANFTLNNQTSSAVIGYYEGFEPIPYTYTGFPIYAISFDTNATDDACEPLSVNLTGKVVLVRVADCEGSTQQDNIQDAGAHVTLFYLGDDPTAIPDYSFTGGFTGVISQDSGVAIIETLASGGEAIVDFTTVTSDNYFVGMPNPSTAAGLPNYYSSWGPLYDLFIKPDIAAPGGDILSTYPTDGYAVLSGTSMATPYIAGVAALYISHFGGRKSNANFNASEVLMRIISSGDSLPYFDGESLTEYSMYAPVAQVGTGIINATKVLGFTTSLSYGKFGLNDTRYFSASHSVDITNGANEEVSYTYGVQDAAGFETWSEADARPVEFSELIPAVMKPSVTLPSDITLAAGETRTVQFEFAYPDGLGNLPLYSGKIQVNSSLGESLSIPYLGIAGDVNDVISDQWQSGYPYSVSGLGATDSSEDSSYTFNLSTSSQDFPRIAARTEWGTEELRWDIYQSNWTESSWSYPPVIGEKGYIGSVSYWEYSGEVTIYDASEDPNTTVAFPLTDLPRSAVDDDDEAYWWFGGLANGSQITPGSYTSRFAALLPFGDPTVSDGWSIFSYPFTVLPL</sequence>
<feature type="domain" description="C5a peptidase/Subtilisin-like protease SBT2-like Fn3-like" evidence="10">
    <location>
        <begin position="615"/>
        <end position="725"/>
    </location>
</feature>
<name>A0A9W9CUS1_9PEZI</name>
<dbReference type="CDD" id="cd07489">
    <property type="entry name" value="Peptidases_S8_5"/>
    <property type="match status" value="1"/>
</dbReference>
<dbReference type="GO" id="GO:0016020">
    <property type="term" value="C:membrane"/>
    <property type="evidence" value="ECO:0007669"/>
    <property type="project" value="InterPro"/>
</dbReference>
<dbReference type="PANTHER" id="PTHR43806:SF66">
    <property type="entry name" value="SERIN ENDOPEPTIDASE"/>
    <property type="match status" value="1"/>
</dbReference>
<dbReference type="AlphaFoldDB" id="A0A9W9CUS1"/>
<evidence type="ECO:0000256" key="4">
    <source>
        <dbReference type="ARBA" id="ARBA00022801"/>
    </source>
</evidence>
<dbReference type="Proteomes" id="UP001140453">
    <property type="component" value="Unassembled WGS sequence"/>
</dbReference>
<dbReference type="InterPro" id="IPR034187">
    <property type="entry name" value="Peptidases_S8_5"/>
</dbReference>
<dbReference type="GO" id="GO:0004252">
    <property type="term" value="F:serine-type endopeptidase activity"/>
    <property type="evidence" value="ECO:0007669"/>
    <property type="project" value="UniProtKB-UniRule"/>
</dbReference>
<proteinExistence type="inferred from homology"/>
<dbReference type="OrthoDB" id="10256524at2759"/>
<reference evidence="11" key="1">
    <citation type="submission" date="2022-10" db="EMBL/GenBank/DDBJ databases">
        <title>Tapping the CABI collections for fungal endophytes: first genome assemblies for Collariella, Neodidymelliopsis, Ascochyta clinopodiicola, Didymella pomorum, Didymosphaeria variabile, Neocosmospora piperis and Neocucurbitaria cava.</title>
        <authorList>
            <person name="Hill R."/>
        </authorList>
    </citation>
    <scope>NUCLEOTIDE SEQUENCE</scope>
    <source>
        <strain evidence="11">IMI 355082</strain>
    </source>
</reference>
<feature type="domain" description="Peptidase S8/S53" evidence="9">
    <location>
        <begin position="149"/>
        <end position="548"/>
    </location>
</feature>
<dbReference type="PROSITE" id="PS51892">
    <property type="entry name" value="SUBTILASE"/>
    <property type="match status" value="1"/>
</dbReference>
<dbReference type="PRINTS" id="PR00723">
    <property type="entry name" value="SUBTILISIN"/>
</dbReference>
<dbReference type="InterPro" id="IPR000209">
    <property type="entry name" value="Peptidase_S8/S53_dom"/>
</dbReference>
<evidence type="ECO:0000256" key="2">
    <source>
        <dbReference type="ARBA" id="ARBA00022670"/>
    </source>
</evidence>
<accession>A0A9W9CUS1</accession>
<dbReference type="Gene3D" id="3.50.30.30">
    <property type="match status" value="1"/>
</dbReference>
<comment type="similarity">
    <text evidence="1 7">Belongs to the peptidase S8 family.</text>
</comment>
<evidence type="ECO:0000256" key="3">
    <source>
        <dbReference type="ARBA" id="ARBA00022729"/>
    </source>
</evidence>
<keyword evidence="3 8" id="KW-0732">Signal</keyword>
<dbReference type="EMBL" id="JAPEVB010000005">
    <property type="protein sequence ID" value="KAJ4387842.1"/>
    <property type="molecule type" value="Genomic_DNA"/>
</dbReference>
<evidence type="ECO:0000259" key="10">
    <source>
        <dbReference type="Pfam" id="PF06280"/>
    </source>
</evidence>
<dbReference type="PROSITE" id="PS00138">
    <property type="entry name" value="SUBTILASE_SER"/>
    <property type="match status" value="1"/>
</dbReference>
<dbReference type="Pfam" id="PF00082">
    <property type="entry name" value="Peptidase_S8"/>
    <property type="match status" value="1"/>
</dbReference>
<feature type="active site" description="Charge relay system" evidence="6 7">
    <location>
        <position position="529"/>
    </location>
</feature>
<evidence type="ECO:0000313" key="11">
    <source>
        <dbReference type="EMBL" id="KAJ4387842.1"/>
    </source>
</evidence>
<dbReference type="Pfam" id="PF06280">
    <property type="entry name" value="fn3_5"/>
    <property type="match status" value="1"/>
</dbReference>
<gene>
    <name evidence="11" type="ORF">N0V93_008445</name>
</gene>
<evidence type="ECO:0000259" key="9">
    <source>
        <dbReference type="Pfam" id="PF00082"/>
    </source>
</evidence>
<dbReference type="InterPro" id="IPR050131">
    <property type="entry name" value="Peptidase_S8_subtilisin-like"/>
</dbReference>
<evidence type="ECO:0000256" key="1">
    <source>
        <dbReference type="ARBA" id="ARBA00011073"/>
    </source>
</evidence>
<dbReference type="Gene3D" id="3.40.50.200">
    <property type="entry name" value="Peptidase S8/S53 domain"/>
    <property type="match status" value="1"/>
</dbReference>
<feature type="chain" id="PRO_5040727347" evidence="8">
    <location>
        <begin position="20"/>
        <end position="904"/>
    </location>
</feature>
<dbReference type="InterPro" id="IPR022398">
    <property type="entry name" value="Peptidase_S8_His-AS"/>
</dbReference>
<dbReference type="PANTHER" id="PTHR43806">
    <property type="entry name" value="PEPTIDASE S8"/>
    <property type="match status" value="1"/>
</dbReference>
<keyword evidence="4 7" id="KW-0378">Hydrolase</keyword>
<dbReference type="InterPro" id="IPR023828">
    <property type="entry name" value="Peptidase_S8_Ser-AS"/>
</dbReference>
<organism evidence="11 12">
    <name type="scientific">Gnomoniopsis smithogilvyi</name>
    <dbReference type="NCBI Taxonomy" id="1191159"/>
    <lineage>
        <taxon>Eukaryota</taxon>
        <taxon>Fungi</taxon>
        <taxon>Dikarya</taxon>
        <taxon>Ascomycota</taxon>
        <taxon>Pezizomycotina</taxon>
        <taxon>Sordariomycetes</taxon>
        <taxon>Sordariomycetidae</taxon>
        <taxon>Diaporthales</taxon>
        <taxon>Gnomoniaceae</taxon>
        <taxon>Gnomoniopsis</taxon>
    </lineage>
</organism>
<keyword evidence="5 7" id="KW-0720">Serine protease</keyword>
<feature type="active site" description="Charge relay system" evidence="6 7">
    <location>
        <position position="158"/>
    </location>
</feature>
<dbReference type="PROSITE" id="PS00137">
    <property type="entry name" value="SUBTILASE_HIS"/>
    <property type="match status" value="1"/>
</dbReference>
<feature type="active site" description="Charge relay system" evidence="6 7">
    <location>
        <position position="209"/>
    </location>
</feature>
<dbReference type="InterPro" id="IPR036852">
    <property type="entry name" value="Peptidase_S8/S53_dom_sf"/>
</dbReference>
<evidence type="ECO:0000256" key="8">
    <source>
        <dbReference type="SAM" id="SignalP"/>
    </source>
</evidence>
<evidence type="ECO:0000256" key="5">
    <source>
        <dbReference type="ARBA" id="ARBA00022825"/>
    </source>
</evidence>
<feature type="signal peptide" evidence="8">
    <location>
        <begin position="1"/>
        <end position="19"/>
    </location>
</feature>
<keyword evidence="2 7" id="KW-0645">Protease</keyword>
<comment type="caution">
    <text evidence="11">The sequence shown here is derived from an EMBL/GenBank/DDBJ whole genome shotgun (WGS) entry which is preliminary data.</text>
</comment>
<dbReference type="InterPro" id="IPR010435">
    <property type="entry name" value="C5a/SBT2-like_Fn3"/>
</dbReference>